<keyword evidence="2" id="KW-0805">Transcription regulation</keyword>
<dbReference type="Pfam" id="PF03466">
    <property type="entry name" value="LysR_substrate"/>
    <property type="match status" value="1"/>
</dbReference>
<dbReference type="PANTHER" id="PTHR30537">
    <property type="entry name" value="HTH-TYPE TRANSCRIPTIONAL REGULATOR"/>
    <property type="match status" value="1"/>
</dbReference>
<keyword evidence="3" id="KW-0238">DNA-binding</keyword>
<organism evidence="6 7">
    <name type="scientific">Pseudoalteromonas caenipelagi</name>
    <dbReference type="NCBI Taxonomy" id="2726988"/>
    <lineage>
        <taxon>Bacteria</taxon>
        <taxon>Pseudomonadati</taxon>
        <taxon>Pseudomonadota</taxon>
        <taxon>Gammaproteobacteria</taxon>
        <taxon>Alteromonadales</taxon>
        <taxon>Pseudoalteromonadaceae</taxon>
        <taxon>Pseudoalteromonas</taxon>
    </lineage>
</organism>
<dbReference type="Gene3D" id="3.40.190.290">
    <property type="match status" value="1"/>
</dbReference>
<evidence type="ECO:0000256" key="2">
    <source>
        <dbReference type="ARBA" id="ARBA00023015"/>
    </source>
</evidence>
<dbReference type="GO" id="GO:0043565">
    <property type="term" value="F:sequence-specific DNA binding"/>
    <property type="evidence" value="ECO:0007669"/>
    <property type="project" value="TreeGrafter"/>
</dbReference>
<accession>A0A849VC83</accession>
<dbReference type="PANTHER" id="PTHR30537:SF5">
    <property type="entry name" value="HTH-TYPE TRANSCRIPTIONAL ACTIVATOR TTDR-RELATED"/>
    <property type="match status" value="1"/>
</dbReference>
<reference evidence="6 7" key="1">
    <citation type="submission" date="2020-04" db="EMBL/GenBank/DDBJ databases">
        <title>Pseudoalteromonas caenipelagi sp. nov., isolated from a tidal flat.</title>
        <authorList>
            <person name="Park S."/>
            <person name="Yoon J.-H."/>
        </authorList>
    </citation>
    <scope>NUCLEOTIDE SEQUENCE [LARGE SCALE GENOMIC DNA]</scope>
    <source>
        <strain evidence="6 7">JBTF-M23</strain>
    </source>
</reference>
<dbReference type="InterPro" id="IPR000847">
    <property type="entry name" value="LysR_HTH_N"/>
</dbReference>
<dbReference type="SUPFAM" id="SSF46785">
    <property type="entry name" value="Winged helix' DNA-binding domain"/>
    <property type="match status" value="1"/>
</dbReference>
<dbReference type="Gene3D" id="1.10.10.10">
    <property type="entry name" value="Winged helix-like DNA-binding domain superfamily/Winged helix DNA-binding domain"/>
    <property type="match status" value="1"/>
</dbReference>
<protein>
    <submittedName>
        <fullName evidence="6">LysR family transcriptional regulator</fullName>
    </submittedName>
</protein>
<comment type="caution">
    <text evidence="6">The sequence shown here is derived from an EMBL/GenBank/DDBJ whole genome shotgun (WGS) entry which is preliminary data.</text>
</comment>
<dbReference type="InterPro" id="IPR005119">
    <property type="entry name" value="LysR_subst-bd"/>
</dbReference>
<sequence length="295" mass="32896">MDTIDGLKAMVAVAQTHSFTTASERLGLSKSLVSKYVAQLEQQANVRLFNRTTRRVDLTEAGEKFYNHAVLVLERYQEMLDNTRAMNNSLIGTLRVSAPFALGETKLAQILPEFILAHPDLKVEVVLSNANVNVVEEGIDVRLRVGELSDSSLIARKISTYPLVVCCSPKYLQSVGGINHPEDLCKAMCIIDSNYKLGSTWPFVHRNGQRKHNIEVKSQLSLNSPSASKEVAKKGGGVILCPIFVVEEDLSKGDLVQLLEDYDVCQFDLLAVYPHREYVAQKVKVFIDFLREKLS</sequence>
<dbReference type="AlphaFoldDB" id="A0A849VC83"/>
<dbReference type="GO" id="GO:0006351">
    <property type="term" value="P:DNA-templated transcription"/>
    <property type="evidence" value="ECO:0007669"/>
    <property type="project" value="TreeGrafter"/>
</dbReference>
<keyword evidence="7" id="KW-1185">Reference proteome</keyword>
<comment type="similarity">
    <text evidence="1">Belongs to the LysR transcriptional regulatory family.</text>
</comment>
<dbReference type="FunFam" id="1.10.10.10:FF:000001">
    <property type="entry name" value="LysR family transcriptional regulator"/>
    <property type="match status" value="1"/>
</dbReference>
<dbReference type="SUPFAM" id="SSF53850">
    <property type="entry name" value="Periplasmic binding protein-like II"/>
    <property type="match status" value="1"/>
</dbReference>
<feature type="domain" description="HTH lysR-type" evidence="5">
    <location>
        <begin position="1"/>
        <end position="59"/>
    </location>
</feature>
<evidence type="ECO:0000256" key="1">
    <source>
        <dbReference type="ARBA" id="ARBA00009437"/>
    </source>
</evidence>
<dbReference type="Proteomes" id="UP000586305">
    <property type="component" value="Unassembled WGS sequence"/>
</dbReference>
<dbReference type="InterPro" id="IPR058163">
    <property type="entry name" value="LysR-type_TF_proteobact-type"/>
</dbReference>
<evidence type="ECO:0000313" key="6">
    <source>
        <dbReference type="EMBL" id="NOU49397.1"/>
    </source>
</evidence>
<dbReference type="GO" id="GO:0003700">
    <property type="term" value="F:DNA-binding transcription factor activity"/>
    <property type="evidence" value="ECO:0007669"/>
    <property type="project" value="InterPro"/>
</dbReference>
<name>A0A849VC83_9GAMM</name>
<dbReference type="PROSITE" id="PS50931">
    <property type="entry name" value="HTH_LYSR"/>
    <property type="match status" value="1"/>
</dbReference>
<gene>
    <name evidence="6" type="ORF">HG263_02405</name>
</gene>
<proteinExistence type="inferred from homology"/>
<dbReference type="EMBL" id="JABBPG010000001">
    <property type="protein sequence ID" value="NOU49397.1"/>
    <property type="molecule type" value="Genomic_DNA"/>
</dbReference>
<dbReference type="CDD" id="cd08422">
    <property type="entry name" value="PBP2_CrgA_like"/>
    <property type="match status" value="1"/>
</dbReference>
<dbReference type="InterPro" id="IPR036390">
    <property type="entry name" value="WH_DNA-bd_sf"/>
</dbReference>
<dbReference type="RefSeq" id="WP_171624476.1">
    <property type="nucleotide sequence ID" value="NZ_JABBPG010000001.1"/>
</dbReference>
<dbReference type="Pfam" id="PF00126">
    <property type="entry name" value="HTH_1"/>
    <property type="match status" value="1"/>
</dbReference>
<dbReference type="InterPro" id="IPR036388">
    <property type="entry name" value="WH-like_DNA-bd_sf"/>
</dbReference>
<evidence type="ECO:0000256" key="3">
    <source>
        <dbReference type="ARBA" id="ARBA00023125"/>
    </source>
</evidence>
<evidence type="ECO:0000256" key="4">
    <source>
        <dbReference type="ARBA" id="ARBA00023163"/>
    </source>
</evidence>
<evidence type="ECO:0000259" key="5">
    <source>
        <dbReference type="PROSITE" id="PS50931"/>
    </source>
</evidence>
<keyword evidence="4" id="KW-0804">Transcription</keyword>
<evidence type="ECO:0000313" key="7">
    <source>
        <dbReference type="Proteomes" id="UP000586305"/>
    </source>
</evidence>